<gene>
    <name evidence="2" type="ORF">E4U42_000148</name>
</gene>
<comment type="caution">
    <text evidence="2">The sequence shown here is derived from an EMBL/GenBank/DDBJ whole genome shotgun (WGS) entry which is preliminary data.</text>
</comment>
<proteinExistence type="predicted"/>
<evidence type="ECO:0000313" key="3">
    <source>
        <dbReference type="Proteomes" id="UP000811619"/>
    </source>
</evidence>
<feature type="region of interest" description="Disordered" evidence="1">
    <location>
        <begin position="1"/>
        <end position="62"/>
    </location>
</feature>
<dbReference type="EMBL" id="SRPY01001023">
    <property type="protein sequence ID" value="KAG5915120.1"/>
    <property type="molecule type" value="Genomic_DNA"/>
</dbReference>
<protein>
    <submittedName>
        <fullName evidence="2">Uncharacterized protein</fullName>
    </submittedName>
</protein>
<evidence type="ECO:0000256" key="1">
    <source>
        <dbReference type="SAM" id="MobiDB-lite"/>
    </source>
</evidence>
<evidence type="ECO:0000313" key="2">
    <source>
        <dbReference type="EMBL" id="KAG5915120.1"/>
    </source>
</evidence>
<name>A0A8K0NEB6_9HYPO</name>
<accession>A0A8K0NEB6</accession>
<organism evidence="2 3">
    <name type="scientific">Claviceps africana</name>
    <dbReference type="NCBI Taxonomy" id="83212"/>
    <lineage>
        <taxon>Eukaryota</taxon>
        <taxon>Fungi</taxon>
        <taxon>Dikarya</taxon>
        <taxon>Ascomycota</taxon>
        <taxon>Pezizomycotina</taxon>
        <taxon>Sordariomycetes</taxon>
        <taxon>Hypocreomycetidae</taxon>
        <taxon>Hypocreales</taxon>
        <taxon>Clavicipitaceae</taxon>
        <taxon>Claviceps</taxon>
    </lineage>
</organism>
<feature type="compositionally biased region" description="Polar residues" evidence="1">
    <location>
        <begin position="1"/>
        <end position="12"/>
    </location>
</feature>
<keyword evidence="3" id="KW-1185">Reference proteome</keyword>
<sequence>MPIQRPRSTTIAKSKCESRKGLQAPPNPSTQRTQTSQQRPSPCSADESIKASPNGHDMTLAA</sequence>
<reference evidence="2" key="1">
    <citation type="journal article" date="2020" name="bioRxiv">
        <title>Whole genome comparisons of ergot fungi reveals the divergence and evolution of species within the genus Claviceps are the result of varying mechanisms driving genome evolution and host range expansion.</title>
        <authorList>
            <person name="Wyka S.A."/>
            <person name="Mondo S.J."/>
            <person name="Liu M."/>
            <person name="Dettman J."/>
            <person name="Nalam V."/>
            <person name="Broders K.D."/>
        </authorList>
    </citation>
    <scope>NUCLEOTIDE SEQUENCE</scope>
    <source>
        <strain evidence="2">CCC 489</strain>
    </source>
</reference>
<feature type="compositionally biased region" description="Low complexity" evidence="1">
    <location>
        <begin position="29"/>
        <end position="42"/>
    </location>
</feature>
<dbReference type="Proteomes" id="UP000811619">
    <property type="component" value="Unassembled WGS sequence"/>
</dbReference>
<dbReference type="AlphaFoldDB" id="A0A8K0NEB6"/>